<feature type="transmembrane region" description="Helical" evidence="1">
    <location>
        <begin position="697"/>
        <end position="719"/>
    </location>
</feature>
<dbReference type="Gene3D" id="2.60.40.10">
    <property type="entry name" value="Immunoglobulins"/>
    <property type="match status" value="1"/>
</dbReference>
<dbReference type="Pfam" id="PF06580">
    <property type="entry name" value="His_kinase"/>
    <property type="match status" value="1"/>
</dbReference>
<dbReference type="PANTHER" id="PTHR34220">
    <property type="entry name" value="SENSOR HISTIDINE KINASE YPDA"/>
    <property type="match status" value="1"/>
</dbReference>
<keyword evidence="1" id="KW-0472">Membrane</keyword>
<dbReference type="InterPro" id="IPR011110">
    <property type="entry name" value="Reg_prop"/>
</dbReference>
<dbReference type="InterPro" id="IPR036890">
    <property type="entry name" value="HATPase_C_sf"/>
</dbReference>
<keyword evidence="1" id="KW-1133">Transmembrane helix</keyword>
<dbReference type="InterPro" id="IPR050640">
    <property type="entry name" value="Bact_2-comp_sensor_kinase"/>
</dbReference>
<evidence type="ECO:0000313" key="3">
    <source>
        <dbReference type="EMBL" id="MBC2845429.1"/>
    </source>
</evidence>
<keyword evidence="3" id="KW-0418">Kinase</keyword>
<evidence type="ECO:0000259" key="2">
    <source>
        <dbReference type="Pfam" id="PF06580"/>
    </source>
</evidence>
<accession>A0A842ITE5</accession>
<protein>
    <submittedName>
        <fullName evidence="3">Histidine kinase</fullName>
    </submittedName>
</protein>
<dbReference type="InterPro" id="IPR010559">
    <property type="entry name" value="Sig_transdc_His_kin_internal"/>
</dbReference>
<name>A0A842ITE5_9FLAO</name>
<dbReference type="GO" id="GO:0000155">
    <property type="term" value="F:phosphorelay sensor kinase activity"/>
    <property type="evidence" value="ECO:0007669"/>
    <property type="project" value="InterPro"/>
</dbReference>
<keyword evidence="3" id="KW-0808">Transferase</keyword>
<dbReference type="PANTHER" id="PTHR34220:SF7">
    <property type="entry name" value="SENSOR HISTIDINE KINASE YPDA"/>
    <property type="match status" value="1"/>
</dbReference>
<dbReference type="Pfam" id="PF07494">
    <property type="entry name" value="Reg_prop"/>
    <property type="match status" value="1"/>
</dbReference>
<keyword evidence="1" id="KW-0812">Transmembrane</keyword>
<dbReference type="Gene3D" id="3.30.565.10">
    <property type="entry name" value="Histidine kinase-like ATPase, C-terminal domain"/>
    <property type="match status" value="1"/>
</dbReference>
<organism evidence="3 4">
    <name type="scientific">Winogradskyella flava</name>
    <dbReference type="NCBI Taxonomy" id="1884876"/>
    <lineage>
        <taxon>Bacteria</taxon>
        <taxon>Pseudomonadati</taxon>
        <taxon>Bacteroidota</taxon>
        <taxon>Flavobacteriia</taxon>
        <taxon>Flavobacteriales</taxon>
        <taxon>Flavobacteriaceae</taxon>
        <taxon>Winogradskyella</taxon>
    </lineage>
</organism>
<dbReference type="RefSeq" id="WP_185789129.1">
    <property type="nucleotide sequence ID" value="NZ_JACLCP010000002.1"/>
</dbReference>
<dbReference type="EMBL" id="JACLCP010000002">
    <property type="protein sequence ID" value="MBC2845429.1"/>
    <property type="molecule type" value="Genomic_DNA"/>
</dbReference>
<evidence type="ECO:0000313" key="4">
    <source>
        <dbReference type="Proteomes" id="UP000533900"/>
    </source>
</evidence>
<reference evidence="3" key="1">
    <citation type="submission" date="2020-08" db="EMBL/GenBank/DDBJ databases">
        <title>Winogradskyella ouciana sp. nov., isolated from the hadal seawater of the Mariana Trench.</title>
        <authorList>
            <person name="He X."/>
        </authorList>
    </citation>
    <scope>NUCLEOTIDE SEQUENCE [LARGE SCALE GENOMIC DNA]</scope>
    <source>
        <strain evidence="3">KCTC 52348</strain>
    </source>
</reference>
<dbReference type="Gene3D" id="2.130.10.10">
    <property type="entry name" value="YVTN repeat-like/Quinoprotein amine dehydrogenase"/>
    <property type="match status" value="2"/>
</dbReference>
<dbReference type="Proteomes" id="UP000533900">
    <property type="component" value="Unassembled WGS sequence"/>
</dbReference>
<keyword evidence="4" id="KW-1185">Reference proteome</keyword>
<dbReference type="InterPro" id="IPR013783">
    <property type="entry name" value="Ig-like_fold"/>
</dbReference>
<gene>
    <name evidence="3" type="ORF">H7F21_10025</name>
</gene>
<feature type="domain" description="Signal transduction histidine kinase internal region" evidence="2">
    <location>
        <begin position="754"/>
        <end position="830"/>
    </location>
</feature>
<dbReference type="AlphaFoldDB" id="A0A842ITE5"/>
<dbReference type="SUPFAM" id="SSF55874">
    <property type="entry name" value="ATPase domain of HSP90 chaperone/DNA topoisomerase II/histidine kinase"/>
    <property type="match status" value="1"/>
</dbReference>
<dbReference type="InterPro" id="IPR015943">
    <property type="entry name" value="WD40/YVTN_repeat-like_dom_sf"/>
</dbReference>
<dbReference type="GO" id="GO:0016020">
    <property type="term" value="C:membrane"/>
    <property type="evidence" value="ECO:0007669"/>
    <property type="project" value="InterPro"/>
</dbReference>
<comment type="caution">
    <text evidence="3">The sequence shown here is derived from an EMBL/GenBank/DDBJ whole genome shotgun (WGS) entry which is preliminary data.</text>
</comment>
<evidence type="ECO:0000256" key="1">
    <source>
        <dbReference type="SAM" id="Phobius"/>
    </source>
</evidence>
<proteinExistence type="predicted"/>
<sequence>MYKLLIITVFSCCFGLAQNPYSIQYSLDESLPTSNIYSAFEANNGYMWFATDVGVLRYDGYTFEHFNTDDGLGDNEVFKIFQDSKKRLWFLTLNGELSYFKDKQFFNTKNSGFLDKISNQKMLIDIFEDDNDSLHFLYRDGKIVVVDIELNTIQTSDTGIPSYSIWEKNNESFALTNGSILNLKTKTEVFFSPDMLSLSGYRYYLDDEHYYFSSKNNIYKFADNEFKKILQLKDSEIIFITKIDGNFWIGTQAGLYVSTNNSTVSYFKDDKVSSVFKDSAGNYWVTTLNNGIKYIPNIDLMSYDFNTEDLKIKAIEKDSKKKLWIGTDKGLYELYHGPNSQISRVAGVTNYIKRIRCYDDTVFTIGNNSIHSFKNDKKRTVAFGANDILIDDSHYILSSSVVFKFKKKDLNAINRDFTNTSFRALDKYKIFGKRTNVSMRTEHKRTYLGTSTGLHIYAHDTIKKVSSNKGELETSILDIYVDNETHRIITASNSKGITTIVNDKIETHITSVQGLNSNGCYAIEKISNNSYFVGTNKGLNKISIKDSSALVTNYNSILKLKNEKINAIELIDSMIFLATDKGLMSFNYNTANLKNNAPKLVLESVLINGLEKENLSTLSYNENDITLNYTGISFSDFGNLTYEYKFNNDKGWTVTNNRELNFKNLSHGSYDLSLRAKGNSGVFSDIKHIKFVVKPPFWQTLPFILLVLVVFFIATLFLVKQRIKKIQSRFALERKTLQTEQEKIALEKQMVVLEQKGLRLQMNPHFIFNALNTIKGYYSGGNITEANKYIAKFSRLLRLILENDQHLIPLDKEIEMLELYIKLIQLRYQNVFDYKIHASEAIVKEDTGIPPLLLQPIVENAIIHGLAPNSKKGYLEVIFTIESDQLVCKIIDSGIGFSNAKKKRKGSSEHNSRAIEITRERINFENNSKDENNFQIIDLKNPSGTEVIIKLPLTNLWN</sequence>